<accession>A0AAD1Y5V0</accession>
<evidence type="ECO:0000259" key="2">
    <source>
        <dbReference type="PROSITE" id="PS50234"/>
    </source>
</evidence>
<evidence type="ECO:0000256" key="1">
    <source>
        <dbReference type="SAM" id="MobiDB-lite"/>
    </source>
</evidence>
<dbReference type="InterPro" id="IPR006896">
    <property type="entry name" value="Sec23/24_trunk_dom"/>
</dbReference>
<proteinExistence type="predicted"/>
<dbReference type="PROSITE" id="PS50234">
    <property type="entry name" value="VWFA"/>
    <property type="match status" value="1"/>
</dbReference>
<dbReference type="SMART" id="SM00327">
    <property type="entry name" value="VWA"/>
    <property type="match status" value="1"/>
</dbReference>
<feature type="compositionally biased region" description="Acidic residues" evidence="1">
    <location>
        <begin position="168"/>
        <end position="177"/>
    </location>
</feature>
<protein>
    <recommendedName>
        <fullName evidence="2">VWFA domain-containing protein</fullName>
    </recommendedName>
</protein>
<dbReference type="PANTHER" id="PTHR13803">
    <property type="entry name" value="SEC24-RELATED PROTEIN"/>
    <property type="match status" value="1"/>
</dbReference>
<dbReference type="GO" id="GO:0000149">
    <property type="term" value="F:SNARE binding"/>
    <property type="evidence" value="ECO:0007669"/>
    <property type="project" value="TreeGrafter"/>
</dbReference>
<evidence type="ECO:0000313" key="4">
    <source>
        <dbReference type="Proteomes" id="UP001295684"/>
    </source>
</evidence>
<keyword evidence="4" id="KW-1185">Reference proteome</keyword>
<comment type="caution">
    <text evidence="3">The sequence shown here is derived from an EMBL/GenBank/DDBJ whole genome shotgun (WGS) entry which is preliminary data.</text>
</comment>
<dbReference type="Pfam" id="PF04811">
    <property type="entry name" value="Sec23_trunk"/>
    <property type="match status" value="1"/>
</dbReference>
<dbReference type="GO" id="GO:0008270">
    <property type="term" value="F:zinc ion binding"/>
    <property type="evidence" value="ECO:0007669"/>
    <property type="project" value="TreeGrafter"/>
</dbReference>
<dbReference type="Gene3D" id="2.30.30.380">
    <property type="entry name" value="Zn-finger domain of Sec23/24"/>
    <property type="match status" value="1"/>
</dbReference>
<dbReference type="InterPro" id="IPR036465">
    <property type="entry name" value="vWFA_dom_sf"/>
</dbReference>
<dbReference type="GO" id="GO:0030127">
    <property type="term" value="C:COPII vesicle coat"/>
    <property type="evidence" value="ECO:0007669"/>
    <property type="project" value="InterPro"/>
</dbReference>
<organism evidence="3 4">
    <name type="scientific">Euplotes crassus</name>
    <dbReference type="NCBI Taxonomy" id="5936"/>
    <lineage>
        <taxon>Eukaryota</taxon>
        <taxon>Sar</taxon>
        <taxon>Alveolata</taxon>
        <taxon>Ciliophora</taxon>
        <taxon>Intramacronucleata</taxon>
        <taxon>Spirotrichea</taxon>
        <taxon>Hypotrichia</taxon>
        <taxon>Euplotida</taxon>
        <taxon>Euplotidae</taxon>
        <taxon>Moneuplotes</taxon>
    </lineage>
</organism>
<dbReference type="EMBL" id="CAMPGE010027591">
    <property type="protein sequence ID" value="CAI2385209.1"/>
    <property type="molecule type" value="Genomic_DNA"/>
</dbReference>
<dbReference type="GO" id="GO:0090110">
    <property type="term" value="P:COPII-coated vesicle cargo loading"/>
    <property type="evidence" value="ECO:0007669"/>
    <property type="project" value="TreeGrafter"/>
</dbReference>
<sequence>MARFACRKGYFPLHKGNKKNKNETDKEESAENDDAISMNSESLDEEMSDSEEEEEEKQQVVRLRDLKDCKMEASTGMNCPTKALRKKKYSRAVKNNRKFREEINTNIVSESFDVILEEAQLAAGEPVFCQNCKSVFNKYSKLEDKCDNEEEKEVPVEESLQRKPPSQEEQEIDQNQDPLDEQTWICEFCYQKNKVMIEKEEIPTNEYVHYVLGMDEDKMRKDNDTNSVIFCLDVSGSMCVTTPVEGKLKIKGDKLKELQELMKFSDGSDQFYHGKRNHTYISRLQCVQAAIEAQIIEMAEKSPDIKVGLVSFSNDVNIHGDCSDAPLTISGDKLQNYDLLLQNGIESTETHLQKPIREVSDKINGKLYELEESGPTALGPALLTSVAMASQGSAGSSVVLCTDGLSNVGLGSIEGKAQEDALEFYTKVADYAHSKGVTVNIISIAGEECDLETLRCISEKTGGDIQRVEADKLTENFANILSSPIIATDVKMKVILNKGLEFRNEDESQLNQMKNIFTKSYGNVTAESEITFEYKIKSKQELESNVDFDFEKLTHLPFQTQIFYTKLDGMKCIRVNSHQQEISTDKKEVEAEADSELLGINCVQQAAKIANRGDFRHAQAYMKCTRKYWGNNTNNLSAAKEVKDNLRKIKGVYGMLQVQNDKEELQKLGEMDKEKEPEMQSMVGTSPPFMEKIMREDGTLNKEDSASMTKNNKISYKKPNVGGKRYRSKLDDEATSKLHNMNKFSSKRKKL</sequence>
<feature type="region of interest" description="Disordered" evidence="1">
    <location>
        <begin position="1"/>
        <end position="60"/>
    </location>
</feature>
<dbReference type="Proteomes" id="UP001295684">
    <property type="component" value="Unassembled WGS sequence"/>
</dbReference>
<dbReference type="GO" id="GO:0070971">
    <property type="term" value="C:endoplasmic reticulum exit site"/>
    <property type="evidence" value="ECO:0007669"/>
    <property type="project" value="TreeGrafter"/>
</dbReference>
<evidence type="ECO:0000313" key="3">
    <source>
        <dbReference type="EMBL" id="CAI2385209.1"/>
    </source>
</evidence>
<name>A0AAD1Y5V0_EUPCR</name>
<feature type="compositionally biased region" description="Basic and acidic residues" evidence="1">
    <location>
        <begin position="20"/>
        <end position="29"/>
    </location>
</feature>
<dbReference type="GO" id="GO:0006886">
    <property type="term" value="P:intracellular protein transport"/>
    <property type="evidence" value="ECO:0007669"/>
    <property type="project" value="InterPro"/>
</dbReference>
<dbReference type="InterPro" id="IPR050550">
    <property type="entry name" value="SEC23_SEC24_subfamily"/>
</dbReference>
<gene>
    <name evidence="3" type="ORF">ECRASSUSDP1_LOCUS26757</name>
</gene>
<reference evidence="3" key="1">
    <citation type="submission" date="2023-07" db="EMBL/GenBank/DDBJ databases">
        <authorList>
            <consortium name="AG Swart"/>
            <person name="Singh M."/>
            <person name="Singh A."/>
            <person name="Seah K."/>
            <person name="Emmerich C."/>
        </authorList>
    </citation>
    <scope>NUCLEOTIDE SEQUENCE</scope>
    <source>
        <strain evidence="3">DP1</strain>
    </source>
</reference>
<dbReference type="InterPro" id="IPR002035">
    <property type="entry name" value="VWF_A"/>
</dbReference>
<feature type="compositionally biased region" description="Acidic residues" evidence="1">
    <location>
        <begin position="42"/>
        <end position="56"/>
    </location>
</feature>
<feature type="region of interest" description="Disordered" evidence="1">
    <location>
        <begin position="697"/>
        <end position="751"/>
    </location>
</feature>
<feature type="region of interest" description="Disordered" evidence="1">
    <location>
        <begin position="147"/>
        <end position="177"/>
    </location>
</feature>
<dbReference type="SUPFAM" id="SSF53300">
    <property type="entry name" value="vWA-like"/>
    <property type="match status" value="1"/>
</dbReference>
<dbReference type="AlphaFoldDB" id="A0AAD1Y5V0"/>
<dbReference type="PANTHER" id="PTHR13803:SF36">
    <property type="entry name" value="TYPE A VON WILLEBRAND FACTOR DOMAIN-CONTAINING PROTEIN"/>
    <property type="match status" value="1"/>
</dbReference>
<dbReference type="Gene3D" id="3.40.50.410">
    <property type="entry name" value="von Willebrand factor, type A domain"/>
    <property type="match status" value="1"/>
</dbReference>
<feature type="domain" description="VWFA" evidence="2">
    <location>
        <begin position="260"/>
        <end position="485"/>
    </location>
</feature>